<accession>A0ABT0QZM9</accession>
<protein>
    <submittedName>
        <fullName evidence="2">Transcriptional regulator</fullName>
    </submittedName>
</protein>
<dbReference type="SMART" id="SM00871">
    <property type="entry name" value="AraC_E_bind"/>
    <property type="match status" value="1"/>
</dbReference>
<feature type="domain" description="AraC effector-binding" evidence="1">
    <location>
        <begin position="16"/>
        <end position="173"/>
    </location>
</feature>
<dbReference type="InterPro" id="IPR011256">
    <property type="entry name" value="Reg_factor_effector_dom_sf"/>
</dbReference>
<keyword evidence="3" id="KW-1185">Reference proteome</keyword>
<name>A0ABT0QZM9_9MICO</name>
<comment type="caution">
    <text evidence="2">The sequence shown here is derived from an EMBL/GenBank/DDBJ whole genome shotgun (WGS) entry which is preliminary data.</text>
</comment>
<dbReference type="Gene3D" id="3.20.80.10">
    <property type="entry name" value="Regulatory factor, effector binding domain"/>
    <property type="match status" value="1"/>
</dbReference>
<dbReference type="Proteomes" id="UP001203761">
    <property type="component" value="Unassembled WGS sequence"/>
</dbReference>
<evidence type="ECO:0000313" key="2">
    <source>
        <dbReference type="EMBL" id="MCL6423118.1"/>
    </source>
</evidence>
<dbReference type="SUPFAM" id="SSF55136">
    <property type="entry name" value="Probable bacterial effector-binding domain"/>
    <property type="match status" value="1"/>
</dbReference>
<evidence type="ECO:0000313" key="3">
    <source>
        <dbReference type="Proteomes" id="UP001203761"/>
    </source>
</evidence>
<gene>
    <name evidence="2" type="ORF">Bequi_06915</name>
</gene>
<dbReference type="RefSeq" id="WP_249737210.1">
    <property type="nucleotide sequence ID" value="NZ_JAKNCJ010000002.1"/>
</dbReference>
<proteinExistence type="predicted"/>
<dbReference type="InterPro" id="IPR010499">
    <property type="entry name" value="AraC_E-bd"/>
</dbReference>
<organism evidence="2 3">
    <name type="scientific">Brachybacterium equifaecis</name>
    <dbReference type="NCBI Taxonomy" id="2910770"/>
    <lineage>
        <taxon>Bacteria</taxon>
        <taxon>Bacillati</taxon>
        <taxon>Actinomycetota</taxon>
        <taxon>Actinomycetes</taxon>
        <taxon>Micrococcales</taxon>
        <taxon>Dermabacteraceae</taxon>
        <taxon>Brachybacterium</taxon>
    </lineage>
</organism>
<evidence type="ECO:0000259" key="1">
    <source>
        <dbReference type="SMART" id="SM00871"/>
    </source>
</evidence>
<reference evidence="2" key="1">
    <citation type="submission" date="2022-02" db="EMBL/GenBank/DDBJ databases">
        <authorList>
            <person name="Lee M."/>
            <person name="Kim S.-J."/>
            <person name="Jung M.-Y."/>
        </authorList>
    </citation>
    <scope>NUCLEOTIDE SEQUENCE</scope>
    <source>
        <strain evidence="2">JHP9</strain>
    </source>
</reference>
<dbReference type="EMBL" id="JAKNCJ010000002">
    <property type="protein sequence ID" value="MCL6423118.1"/>
    <property type="molecule type" value="Genomic_DNA"/>
</dbReference>
<sequence length="180" mass="19502">MPASMPAPYDLESPFEEVRVAQAPAVATAAVRRIEFPVHKLPRLMDGVFSHLAEALAEQGLTPIGPAFALHHRFPVDTADLELGLPIDQPLTRSFTLPNGLLVEPSELPAGRVAIRSHMGGYASLAESWGAFVESCGDAGEQLAYPFWELYVSNPAEVSRPAELRTDMVSLLQERAATRA</sequence>